<evidence type="ECO:0000259" key="8">
    <source>
        <dbReference type="Pfam" id="PF10502"/>
    </source>
</evidence>
<feature type="active site" evidence="6">
    <location>
        <position position="89"/>
    </location>
</feature>
<dbReference type="InterPro" id="IPR019533">
    <property type="entry name" value="Peptidase_S26"/>
</dbReference>
<sequence>MQRWLSKYRYVIIFWLCFGMFRTSLADWNPIPSGSMRPTLVEGDVVLVNRVAYDLKLPLTDISLVKLDNPQRGDVVTFTSPKDGVRLIKRIVGIPGDTLQMKDEVLWVNGVPASYADAQSFSERVAPGQFIPAIKLTEQAASSQRTVQIMPQVRAMRDFGPVVVPADNYFMLGDNRDNSADSRYIGFVPRRLLIGHAHHILASAQILDHWMPRFRRFGAPIL</sequence>
<gene>
    <name evidence="10" type="primary">lepB</name>
    <name evidence="9" type="ORF">HF209_07630</name>
    <name evidence="10" type="ORF">HF257_18680</name>
</gene>
<comment type="subcellular location">
    <subcellularLocation>
        <location evidence="7">Membrane</location>
        <topology evidence="7">Multi-pass membrane protein</topology>
    </subcellularLocation>
</comment>
<evidence type="ECO:0000313" key="12">
    <source>
        <dbReference type="Proteomes" id="UP000534677"/>
    </source>
</evidence>
<keyword evidence="7" id="KW-0645">Protease</keyword>
<evidence type="ECO:0000313" key="9">
    <source>
        <dbReference type="EMBL" id="MBC2380811.1"/>
    </source>
</evidence>
<protein>
    <recommendedName>
        <fullName evidence="4 7">Signal peptidase I</fullName>
        <ecNumber evidence="3 7">3.4.21.89</ecNumber>
    </recommendedName>
</protein>
<dbReference type="InterPro" id="IPR000223">
    <property type="entry name" value="Pept_S26A_signal_pept_1"/>
</dbReference>
<dbReference type="GO" id="GO:0004252">
    <property type="term" value="F:serine-type endopeptidase activity"/>
    <property type="evidence" value="ECO:0007669"/>
    <property type="project" value="InterPro"/>
</dbReference>
<evidence type="ECO:0000256" key="4">
    <source>
        <dbReference type="ARBA" id="ARBA00019232"/>
    </source>
</evidence>
<evidence type="ECO:0000313" key="11">
    <source>
        <dbReference type="Proteomes" id="UP000520513"/>
    </source>
</evidence>
<evidence type="ECO:0000256" key="1">
    <source>
        <dbReference type="ARBA" id="ARBA00000677"/>
    </source>
</evidence>
<feature type="domain" description="Peptidase S26" evidence="8">
    <location>
        <begin position="10"/>
        <end position="200"/>
    </location>
</feature>
<evidence type="ECO:0000256" key="6">
    <source>
        <dbReference type="PIRSR" id="PIRSR600223-1"/>
    </source>
</evidence>
<dbReference type="Pfam" id="PF10502">
    <property type="entry name" value="Peptidase_S26"/>
    <property type="match status" value="1"/>
</dbReference>
<dbReference type="Proteomes" id="UP000534677">
    <property type="component" value="Unassembled WGS sequence"/>
</dbReference>
<dbReference type="EC" id="3.4.21.89" evidence="3 7"/>
<dbReference type="InterPro" id="IPR036286">
    <property type="entry name" value="LexA/Signal_pep-like_sf"/>
</dbReference>
<dbReference type="InterPro" id="IPR019758">
    <property type="entry name" value="Pept_S26A_signal_pept_1_CS"/>
</dbReference>
<dbReference type="EMBL" id="JAAXCZ010000003">
    <property type="protein sequence ID" value="MBC2380811.1"/>
    <property type="molecule type" value="Genomic_DNA"/>
</dbReference>
<dbReference type="CDD" id="cd06530">
    <property type="entry name" value="S26_SPase_I"/>
    <property type="match status" value="1"/>
</dbReference>
<dbReference type="PANTHER" id="PTHR43390">
    <property type="entry name" value="SIGNAL PEPTIDASE I"/>
    <property type="match status" value="1"/>
</dbReference>
<organism evidence="10 11">
    <name type="scientific">Pseudomonas cremoris</name>
    <dbReference type="NCBI Taxonomy" id="2724178"/>
    <lineage>
        <taxon>Bacteria</taxon>
        <taxon>Pseudomonadati</taxon>
        <taxon>Pseudomonadota</taxon>
        <taxon>Gammaproteobacteria</taxon>
        <taxon>Pseudomonadales</taxon>
        <taxon>Pseudomonadaceae</taxon>
        <taxon>Pseudomonas</taxon>
    </lineage>
</organism>
<dbReference type="EMBL" id="JAAXCY010000007">
    <property type="protein sequence ID" value="MBC2408039.1"/>
    <property type="molecule type" value="Genomic_DNA"/>
</dbReference>
<dbReference type="PANTHER" id="PTHR43390:SF1">
    <property type="entry name" value="CHLOROPLAST PROCESSING PEPTIDASE"/>
    <property type="match status" value="1"/>
</dbReference>
<comment type="similarity">
    <text evidence="2 7">Belongs to the peptidase S26 family.</text>
</comment>
<comment type="catalytic activity">
    <reaction evidence="1 7">
        <text>Cleavage of hydrophobic, N-terminal signal or leader sequences from secreted and periplasmic proteins.</text>
        <dbReference type="EC" id="3.4.21.89"/>
    </reaction>
</comment>
<accession>A0A7X1DZZ4</accession>
<dbReference type="RefSeq" id="WP_185705838.1">
    <property type="nucleotide sequence ID" value="NZ_JAAXCY010000007.1"/>
</dbReference>
<keyword evidence="12" id="KW-1185">Reference proteome</keyword>
<comment type="caution">
    <text evidence="10">The sequence shown here is derived from an EMBL/GenBank/DDBJ whole genome shotgun (WGS) entry which is preliminary data.</text>
</comment>
<dbReference type="GO" id="GO:0016020">
    <property type="term" value="C:membrane"/>
    <property type="evidence" value="ECO:0007669"/>
    <property type="project" value="UniProtKB-SubCell"/>
</dbReference>
<evidence type="ECO:0000256" key="5">
    <source>
        <dbReference type="ARBA" id="ARBA00022801"/>
    </source>
</evidence>
<dbReference type="PROSITE" id="PS00760">
    <property type="entry name" value="SPASE_I_2"/>
    <property type="match status" value="1"/>
</dbReference>
<dbReference type="GO" id="GO:0009003">
    <property type="term" value="F:signal peptidase activity"/>
    <property type="evidence" value="ECO:0007669"/>
    <property type="project" value="UniProtKB-EC"/>
</dbReference>
<evidence type="ECO:0000256" key="2">
    <source>
        <dbReference type="ARBA" id="ARBA00009370"/>
    </source>
</evidence>
<proteinExistence type="inferred from homology"/>
<dbReference type="SUPFAM" id="SSF51306">
    <property type="entry name" value="LexA/Signal peptidase"/>
    <property type="match status" value="1"/>
</dbReference>
<dbReference type="GO" id="GO:0006465">
    <property type="term" value="P:signal peptide processing"/>
    <property type="evidence" value="ECO:0007669"/>
    <property type="project" value="InterPro"/>
</dbReference>
<evidence type="ECO:0000313" key="10">
    <source>
        <dbReference type="EMBL" id="MBC2408039.1"/>
    </source>
</evidence>
<feature type="active site" evidence="6">
    <location>
        <position position="35"/>
    </location>
</feature>
<dbReference type="InterPro" id="IPR019757">
    <property type="entry name" value="Pept_S26A_signal_pept_1_Lys-AS"/>
</dbReference>
<dbReference type="PROSITE" id="PS00761">
    <property type="entry name" value="SPASE_I_3"/>
    <property type="match status" value="1"/>
</dbReference>
<reference evidence="11 12" key="1">
    <citation type="submission" date="2020-04" db="EMBL/GenBank/DDBJ databases">
        <title>Pseudomonas crami sp. nov., a novel proteolytic bacterial species isolated from cream.</title>
        <authorList>
            <person name="Hofmann K."/>
            <person name="Woller A."/>
            <person name="Huptas C."/>
            <person name="Wenning M."/>
            <person name="Scherer S."/>
            <person name="Doll E.V."/>
        </authorList>
    </citation>
    <scope>NUCLEOTIDE SEQUENCE [LARGE SCALE GENOMIC DNA]</scope>
    <source>
        <strain evidence="9 12">WS 5096</strain>
        <strain evidence="10 11">WS 5106</strain>
    </source>
</reference>
<evidence type="ECO:0000256" key="7">
    <source>
        <dbReference type="RuleBase" id="RU362042"/>
    </source>
</evidence>
<dbReference type="PRINTS" id="PR00727">
    <property type="entry name" value="LEADERPTASE"/>
</dbReference>
<dbReference type="AlphaFoldDB" id="A0A7X1DZZ4"/>
<dbReference type="Proteomes" id="UP000520513">
    <property type="component" value="Unassembled WGS sequence"/>
</dbReference>
<dbReference type="GO" id="GO:0010027">
    <property type="term" value="P:thylakoid membrane organization"/>
    <property type="evidence" value="ECO:0007669"/>
    <property type="project" value="TreeGrafter"/>
</dbReference>
<evidence type="ECO:0000256" key="3">
    <source>
        <dbReference type="ARBA" id="ARBA00013208"/>
    </source>
</evidence>
<dbReference type="NCBIfam" id="TIGR02227">
    <property type="entry name" value="sigpep_I_bact"/>
    <property type="match status" value="1"/>
</dbReference>
<name>A0A7X1DZZ4_9PSED</name>
<dbReference type="Gene3D" id="2.10.109.10">
    <property type="entry name" value="Umud Fragment, subunit A"/>
    <property type="match status" value="1"/>
</dbReference>
<keyword evidence="5 7" id="KW-0378">Hydrolase</keyword>